<reference evidence="3" key="1">
    <citation type="submission" date="2020-06" db="EMBL/GenBank/DDBJ databases">
        <title>WGS assembly of Ceratodon purpureus strain R40.</title>
        <authorList>
            <person name="Carey S.B."/>
            <person name="Jenkins J."/>
            <person name="Shu S."/>
            <person name="Lovell J.T."/>
            <person name="Sreedasyam A."/>
            <person name="Maumus F."/>
            <person name="Tiley G.P."/>
            <person name="Fernandez-Pozo N."/>
            <person name="Barry K."/>
            <person name="Chen C."/>
            <person name="Wang M."/>
            <person name="Lipzen A."/>
            <person name="Daum C."/>
            <person name="Saski C.A."/>
            <person name="Payton A.C."/>
            <person name="Mcbreen J.C."/>
            <person name="Conrad R.E."/>
            <person name="Kollar L.M."/>
            <person name="Olsson S."/>
            <person name="Huttunen S."/>
            <person name="Landis J.B."/>
            <person name="Wickett N.J."/>
            <person name="Johnson M.G."/>
            <person name="Rensing S.A."/>
            <person name="Grimwood J."/>
            <person name="Schmutz J."/>
            <person name="Mcdaniel S.F."/>
        </authorList>
    </citation>
    <scope>NUCLEOTIDE SEQUENCE</scope>
    <source>
        <strain evidence="3">R40</strain>
    </source>
</reference>
<evidence type="ECO:0000313" key="4">
    <source>
        <dbReference type="Proteomes" id="UP000822688"/>
    </source>
</evidence>
<evidence type="ECO:0000256" key="2">
    <source>
        <dbReference type="SAM" id="MobiDB-lite"/>
    </source>
</evidence>
<feature type="repeat" description="ANK" evidence="1">
    <location>
        <begin position="396"/>
        <end position="428"/>
    </location>
</feature>
<dbReference type="SMART" id="SM00248">
    <property type="entry name" value="ANK"/>
    <property type="match status" value="4"/>
</dbReference>
<gene>
    <name evidence="3" type="ORF">KC19_12G101900</name>
</gene>
<sequence>MPKKGPRGEKTKQRKGPRREGPDPDVKCGDPPKPAIPPAPDKEKPVDVKTNYPETFKPANGNNQDVDGASNMADEGEGQGEASGCNHRGRTCEDVATLTPASASAHALNLNSGVDRVEVSKDRRPSDQDLSAKEFILDFEFGSYRPKPRPESKPESVPEEIEDASDINVLLGSYRPELPWAEALKTENCADLLGLVKEISSLGHFAEVEFRKGAGSGRQTALHIAAKRDDAELAILILDKLLEYREGRYAIADKRNGYFTVDDYIRAIEKESKKTAFELAKEQENSKVICEKIIDTLNRSEAYVKIDVKAITLQKELRDEEFIINEIPKRRRDVANGPKRIRVWLSKIISIRDCNFSIKFLKKFQDIFGESSAHGEYNESSAWFGDKDLWKFKDDSGRTLLHVAAMQGCFLLAKQLLDIARKRNDRDYIEAIDPESGLTAFKMANDVIGNRSIAQYIINTLELLKDESYVHSSFSEVYPRTLWCRILEGGCDFQDVFPHLSYQLLLQTYNGNTILHVAIILNNRMLLLDILQIFGEKRKISFGEESSFSKVLLLLFNLFQS</sequence>
<dbReference type="InterPro" id="IPR036770">
    <property type="entry name" value="Ankyrin_rpt-contain_sf"/>
</dbReference>
<dbReference type="Gene3D" id="1.25.40.20">
    <property type="entry name" value="Ankyrin repeat-containing domain"/>
    <property type="match status" value="1"/>
</dbReference>
<proteinExistence type="predicted"/>
<accession>A0A8T0G7Y8</accession>
<dbReference type="EMBL" id="CM026433">
    <property type="protein sequence ID" value="KAG0554577.1"/>
    <property type="molecule type" value="Genomic_DNA"/>
</dbReference>
<dbReference type="PROSITE" id="PS50088">
    <property type="entry name" value="ANK_REPEAT"/>
    <property type="match status" value="1"/>
</dbReference>
<feature type="region of interest" description="Disordered" evidence="2">
    <location>
        <begin position="1"/>
        <end position="89"/>
    </location>
</feature>
<feature type="compositionally biased region" description="Basic and acidic residues" evidence="2">
    <location>
        <begin position="1"/>
        <end position="11"/>
    </location>
</feature>
<keyword evidence="1" id="KW-0040">ANK repeat</keyword>
<dbReference type="Proteomes" id="UP000822688">
    <property type="component" value="Chromosome 12"/>
</dbReference>
<keyword evidence="4" id="KW-1185">Reference proteome</keyword>
<comment type="caution">
    <text evidence="3">The sequence shown here is derived from an EMBL/GenBank/DDBJ whole genome shotgun (WGS) entry which is preliminary data.</text>
</comment>
<organism evidence="3 4">
    <name type="scientific">Ceratodon purpureus</name>
    <name type="common">Fire moss</name>
    <name type="synonym">Dicranum purpureum</name>
    <dbReference type="NCBI Taxonomy" id="3225"/>
    <lineage>
        <taxon>Eukaryota</taxon>
        <taxon>Viridiplantae</taxon>
        <taxon>Streptophyta</taxon>
        <taxon>Embryophyta</taxon>
        <taxon>Bryophyta</taxon>
        <taxon>Bryophytina</taxon>
        <taxon>Bryopsida</taxon>
        <taxon>Dicranidae</taxon>
        <taxon>Pseudoditrichales</taxon>
        <taxon>Ditrichaceae</taxon>
        <taxon>Ceratodon</taxon>
    </lineage>
</organism>
<dbReference type="InterPro" id="IPR002110">
    <property type="entry name" value="Ankyrin_rpt"/>
</dbReference>
<feature type="compositionally biased region" description="Basic and acidic residues" evidence="2">
    <location>
        <begin position="18"/>
        <end position="30"/>
    </location>
</feature>
<dbReference type="SUPFAM" id="SSF48403">
    <property type="entry name" value="Ankyrin repeat"/>
    <property type="match status" value="1"/>
</dbReference>
<evidence type="ECO:0000256" key="1">
    <source>
        <dbReference type="PROSITE-ProRule" id="PRU00023"/>
    </source>
</evidence>
<protein>
    <submittedName>
        <fullName evidence="3">Uncharacterized protein</fullName>
    </submittedName>
</protein>
<evidence type="ECO:0000313" key="3">
    <source>
        <dbReference type="EMBL" id="KAG0554577.1"/>
    </source>
</evidence>
<name>A0A8T0G7Y8_CERPU</name>
<dbReference type="AlphaFoldDB" id="A0A8T0G7Y8"/>